<feature type="region of interest" description="Disordered" evidence="2">
    <location>
        <begin position="305"/>
        <end position="324"/>
    </location>
</feature>
<evidence type="ECO:0000256" key="1">
    <source>
        <dbReference type="SAM" id="Coils"/>
    </source>
</evidence>
<dbReference type="STRING" id="1382522.W6MKA3"/>
<dbReference type="Proteomes" id="UP000019384">
    <property type="component" value="Unassembled WGS sequence"/>
</dbReference>
<reference evidence="3" key="1">
    <citation type="submission" date="2013-12" db="EMBL/GenBank/DDBJ databases">
        <authorList>
            <person name="Genoscope - CEA"/>
        </authorList>
    </citation>
    <scope>NUCLEOTIDE SEQUENCE</scope>
    <source>
        <strain evidence="3">CBS 1993</strain>
    </source>
</reference>
<dbReference type="GeneID" id="34518460"/>
<evidence type="ECO:0000313" key="4">
    <source>
        <dbReference type="Proteomes" id="UP000019384"/>
    </source>
</evidence>
<reference evidence="3" key="2">
    <citation type="submission" date="2014-02" db="EMBL/GenBank/DDBJ databases">
        <title>Complete DNA sequence of /Kuraishia capsulata/ illustrates novel genomic features among budding yeasts (/Saccharomycotina/).</title>
        <authorList>
            <person name="Morales L."/>
            <person name="Noel B."/>
            <person name="Porcel B."/>
            <person name="Marcet-Houben M."/>
            <person name="Hullo M-F."/>
            <person name="Sacerdot C."/>
            <person name="Tekaia F."/>
            <person name="Leh-Louis V."/>
            <person name="Despons L."/>
            <person name="Khanna V."/>
            <person name="Aury J-M."/>
            <person name="Barbe V."/>
            <person name="Couloux A."/>
            <person name="Labadie K."/>
            <person name="Pelletier E."/>
            <person name="Souciet J-L."/>
            <person name="Boekhout T."/>
            <person name="Gabaldon T."/>
            <person name="Wincker P."/>
            <person name="Dujon B."/>
        </authorList>
    </citation>
    <scope>NUCLEOTIDE SEQUENCE</scope>
    <source>
        <strain evidence="3">CBS 1993</strain>
    </source>
</reference>
<organism evidence="3 4">
    <name type="scientific">Kuraishia capsulata CBS 1993</name>
    <dbReference type="NCBI Taxonomy" id="1382522"/>
    <lineage>
        <taxon>Eukaryota</taxon>
        <taxon>Fungi</taxon>
        <taxon>Dikarya</taxon>
        <taxon>Ascomycota</taxon>
        <taxon>Saccharomycotina</taxon>
        <taxon>Pichiomycetes</taxon>
        <taxon>Pichiales</taxon>
        <taxon>Pichiaceae</taxon>
        <taxon>Kuraishia</taxon>
    </lineage>
</organism>
<dbReference type="AlphaFoldDB" id="W6MKA3"/>
<feature type="coiled-coil region" evidence="1">
    <location>
        <begin position="642"/>
        <end position="669"/>
    </location>
</feature>
<proteinExistence type="predicted"/>
<gene>
    <name evidence="3" type="ORF">KUCA_T00001024001</name>
</gene>
<dbReference type="RefSeq" id="XP_022457072.1">
    <property type="nucleotide sequence ID" value="XM_022605622.1"/>
</dbReference>
<feature type="region of interest" description="Disordered" evidence="2">
    <location>
        <begin position="1"/>
        <end position="21"/>
    </location>
</feature>
<sequence>MSDTQSVRTGRPPTLQPSLDIYDDQKSALRSAGLKQTSLSNVAAGQNKKYRPKTTLLSGMGVGMGLGNSSAQSINSSGSFYAQPVAGPGFQAPRFPQSGSTMSLNSTSSGYQQQPGQFYQHPQGLQPHYQQYQPHAQQDPHQYQQYQQYQQQYQQQHQQYPQQHQQYQQYQHYAKPSLQPAQPINQHIRRLSQQRTSFPASPSLNRRSSVISALVEQTSPSRVASSSHGANEGQYTPESLNDLEMSMELGAQLDRVFKSSTKEKEESATTLELQRDLDETKAAEASLFKENELLKAQIAKLEEESQNKTLAHNDETSLHSDNERLHHKVSSLEEQLVIASSRNEELAAKVKLEAKMTGQNQSLKLQVKSMESHLDEATKLNEEFAKKISEYQEKYSSALKTIEGQQKQHSAVLKSHDSLKRDYEQLEKVQQNSVADLLNLRVSHEKLQNEHVAISDAQKAIESTHEALAKEKAAHEDLQKEHSSLKQIHETTTQNYELQVKENQNLKTNLESLEVSLKTKNKEHEFKTKTLESTLNEFNTTRDKLEEMGVLLEDTRHQNRTLRTYVAGIMRHVQSKTKDESLFESIIDIESLGYEDSELRAEYSDIKKALSTAKEEHGVNVYDQGELSSIQPHLLQVFREEVRRLSYQLQLVNSQKQELETQYKKQLALERKTLKLVSGAFNLALKESNVVRKHTTGLRTITVVPVLPNFQREMDTTKTIEP</sequence>
<accession>W6MKA3</accession>
<protein>
    <submittedName>
        <fullName evidence="3">Uncharacterized protein</fullName>
    </submittedName>
</protein>
<name>W6MKA3_9ASCO</name>
<dbReference type="EMBL" id="HG793125">
    <property type="protein sequence ID" value="CDK25057.1"/>
    <property type="molecule type" value="Genomic_DNA"/>
</dbReference>
<feature type="coiled-coil region" evidence="1">
    <location>
        <begin position="461"/>
        <end position="548"/>
    </location>
</feature>
<keyword evidence="4" id="KW-1185">Reference proteome</keyword>
<evidence type="ECO:0000313" key="3">
    <source>
        <dbReference type="EMBL" id="CDK25057.1"/>
    </source>
</evidence>
<dbReference type="HOGENOM" id="CLU_383125_0_0_1"/>
<feature type="compositionally biased region" description="Low complexity" evidence="2">
    <location>
        <begin position="98"/>
        <end position="168"/>
    </location>
</feature>
<evidence type="ECO:0000256" key="2">
    <source>
        <dbReference type="SAM" id="MobiDB-lite"/>
    </source>
</evidence>
<keyword evidence="1" id="KW-0175">Coiled coil</keyword>
<feature type="region of interest" description="Disordered" evidence="2">
    <location>
        <begin position="91"/>
        <end position="168"/>
    </location>
</feature>
<feature type="region of interest" description="Disordered" evidence="2">
    <location>
        <begin position="215"/>
        <end position="237"/>
    </location>
</feature>